<dbReference type="GO" id="GO:0005634">
    <property type="term" value="C:nucleus"/>
    <property type="evidence" value="ECO:0007669"/>
    <property type="project" value="UniProtKB-SubCell"/>
</dbReference>
<dbReference type="GO" id="GO:0005524">
    <property type="term" value="F:ATP binding"/>
    <property type="evidence" value="ECO:0007669"/>
    <property type="project" value="UniProtKB-KW"/>
</dbReference>
<evidence type="ECO:0000256" key="11">
    <source>
        <dbReference type="ARBA" id="ARBA00047984"/>
    </source>
</evidence>
<feature type="compositionally biased region" description="Basic and acidic residues" evidence="14">
    <location>
        <begin position="313"/>
        <end position="375"/>
    </location>
</feature>
<comment type="similarity">
    <text evidence="10">Belongs to the DEAD box helicase family. DDX23/PRP28 subfamily.</text>
</comment>
<dbReference type="CDD" id="cd18787">
    <property type="entry name" value="SF2_C_DEAD"/>
    <property type="match status" value="1"/>
</dbReference>
<evidence type="ECO:0000256" key="5">
    <source>
        <dbReference type="ARBA" id="ARBA00022801"/>
    </source>
</evidence>
<dbReference type="GO" id="GO:0016787">
    <property type="term" value="F:hydrolase activity"/>
    <property type="evidence" value="ECO:0007669"/>
    <property type="project" value="UniProtKB-KW"/>
</dbReference>
<feature type="domain" description="DEAD-box RNA helicase Q" evidence="17">
    <location>
        <begin position="530"/>
        <end position="558"/>
    </location>
</feature>
<proteinExistence type="inferred from homology"/>
<keyword evidence="7" id="KW-0067">ATP-binding</keyword>
<dbReference type="Gene3D" id="3.40.50.300">
    <property type="entry name" value="P-loop containing nucleotide triphosphate hydrolases"/>
    <property type="match status" value="2"/>
</dbReference>
<dbReference type="Proteomes" id="UP000232323">
    <property type="component" value="Unassembled WGS sequence"/>
</dbReference>
<dbReference type="PROSITE" id="PS00039">
    <property type="entry name" value="DEAD_ATP_HELICASE"/>
    <property type="match status" value="1"/>
</dbReference>
<dbReference type="InterPro" id="IPR027417">
    <property type="entry name" value="P-loop_NTPase"/>
</dbReference>
<protein>
    <recommendedName>
        <fullName evidence="12">DEAD-box ATP-dependent RNA helicase 21</fullName>
        <ecNumber evidence="2">3.6.4.13</ecNumber>
    </recommendedName>
</protein>
<dbReference type="Pfam" id="PF25430">
    <property type="entry name" value="DDX23"/>
    <property type="match status" value="1"/>
</dbReference>
<keyword evidence="19" id="KW-1185">Reference proteome</keyword>
<dbReference type="Pfam" id="PF00271">
    <property type="entry name" value="Helicase_C"/>
    <property type="match status" value="1"/>
</dbReference>
<dbReference type="EC" id="3.6.4.13" evidence="2"/>
<evidence type="ECO:0000313" key="18">
    <source>
        <dbReference type="EMBL" id="GAX83623.1"/>
    </source>
</evidence>
<dbReference type="PANTHER" id="PTHR47958">
    <property type="entry name" value="ATP-DEPENDENT RNA HELICASE DBP3"/>
    <property type="match status" value="1"/>
</dbReference>
<evidence type="ECO:0000259" key="15">
    <source>
        <dbReference type="PROSITE" id="PS51192"/>
    </source>
</evidence>
<keyword evidence="4" id="KW-0547">Nucleotide-binding</keyword>
<dbReference type="GO" id="GO:0003724">
    <property type="term" value="F:RNA helicase activity"/>
    <property type="evidence" value="ECO:0007669"/>
    <property type="project" value="UniProtKB-EC"/>
</dbReference>
<comment type="catalytic activity">
    <reaction evidence="11">
        <text>ATP + H2O = ADP + phosphate + H(+)</text>
        <dbReference type="Rhea" id="RHEA:13065"/>
        <dbReference type="ChEBI" id="CHEBI:15377"/>
        <dbReference type="ChEBI" id="CHEBI:15378"/>
        <dbReference type="ChEBI" id="CHEBI:30616"/>
        <dbReference type="ChEBI" id="CHEBI:43474"/>
        <dbReference type="ChEBI" id="CHEBI:456216"/>
        <dbReference type="EC" id="3.6.4.13"/>
    </reaction>
</comment>
<dbReference type="InterPro" id="IPR001650">
    <property type="entry name" value="Helicase_C-like"/>
</dbReference>
<evidence type="ECO:0000256" key="9">
    <source>
        <dbReference type="ARBA" id="ARBA00023242"/>
    </source>
</evidence>
<dbReference type="InterPro" id="IPR014001">
    <property type="entry name" value="Helicase_ATP-bd"/>
</dbReference>
<feature type="domain" description="Helicase ATP-binding" evidence="15">
    <location>
        <begin position="561"/>
        <end position="756"/>
    </location>
</feature>
<evidence type="ECO:0000256" key="8">
    <source>
        <dbReference type="ARBA" id="ARBA00023187"/>
    </source>
</evidence>
<keyword evidence="6" id="KW-0347">Helicase</keyword>
<dbReference type="Pfam" id="PF00270">
    <property type="entry name" value="DEAD"/>
    <property type="match status" value="1"/>
</dbReference>
<keyword evidence="8" id="KW-0508">mRNA splicing</keyword>
<evidence type="ECO:0000256" key="6">
    <source>
        <dbReference type="ARBA" id="ARBA00022806"/>
    </source>
</evidence>
<evidence type="ECO:0000313" key="19">
    <source>
        <dbReference type="Proteomes" id="UP000232323"/>
    </source>
</evidence>
<feature type="compositionally biased region" description="Basic and acidic residues" evidence="14">
    <location>
        <begin position="11"/>
        <end position="156"/>
    </location>
</feature>
<dbReference type="SMART" id="SM00490">
    <property type="entry name" value="HELICc"/>
    <property type="match status" value="1"/>
</dbReference>
<dbReference type="CDD" id="cd17945">
    <property type="entry name" value="DEADc_DDX23"/>
    <property type="match status" value="1"/>
</dbReference>
<dbReference type="InterPro" id="IPR014014">
    <property type="entry name" value="RNA_helicase_DEAD_Q_motif"/>
</dbReference>
<dbReference type="FunFam" id="3.40.50.300:FF:000322">
    <property type="entry name" value="probable ATP-dependent RNA helicase DDX23"/>
    <property type="match status" value="1"/>
</dbReference>
<organism evidence="18 19">
    <name type="scientific">Chlamydomonas eustigma</name>
    <dbReference type="NCBI Taxonomy" id="1157962"/>
    <lineage>
        <taxon>Eukaryota</taxon>
        <taxon>Viridiplantae</taxon>
        <taxon>Chlorophyta</taxon>
        <taxon>core chlorophytes</taxon>
        <taxon>Chlorophyceae</taxon>
        <taxon>CS clade</taxon>
        <taxon>Chlamydomonadales</taxon>
        <taxon>Chlamydomonadaceae</taxon>
        <taxon>Chlamydomonas</taxon>
    </lineage>
</organism>
<dbReference type="GO" id="GO:0006397">
    <property type="term" value="P:mRNA processing"/>
    <property type="evidence" value="ECO:0007669"/>
    <property type="project" value="UniProtKB-KW"/>
</dbReference>
<dbReference type="PROSITE" id="PS51195">
    <property type="entry name" value="Q_MOTIF"/>
    <property type="match status" value="1"/>
</dbReference>
<evidence type="ECO:0000256" key="2">
    <source>
        <dbReference type="ARBA" id="ARBA00012552"/>
    </source>
</evidence>
<feature type="domain" description="Helicase C-terminal" evidence="16">
    <location>
        <begin position="783"/>
        <end position="927"/>
    </location>
</feature>
<feature type="region of interest" description="Disordered" evidence="14">
    <location>
        <begin position="916"/>
        <end position="949"/>
    </location>
</feature>
<feature type="region of interest" description="Disordered" evidence="14">
    <location>
        <begin position="1"/>
        <end position="170"/>
    </location>
</feature>
<feature type="region of interest" description="Disordered" evidence="14">
    <location>
        <begin position="292"/>
        <end position="375"/>
    </location>
</feature>
<dbReference type="SMART" id="SM00487">
    <property type="entry name" value="DEXDc"/>
    <property type="match status" value="1"/>
</dbReference>
<dbReference type="InterPro" id="IPR011545">
    <property type="entry name" value="DEAD/DEAH_box_helicase_dom"/>
</dbReference>
<dbReference type="STRING" id="1157962.A0A250XKS0"/>
<feature type="compositionally biased region" description="Low complexity" evidence="14">
    <location>
        <begin position="292"/>
        <end position="302"/>
    </location>
</feature>
<dbReference type="PROSITE" id="PS51192">
    <property type="entry name" value="HELICASE_ATP_BIND_1"/>
    <property type="match status" value="1"/>
</dbReference>
<sequence length="949" mass="108627">MGRTSSASPSRKRDRDENDSKSRDDTLPSLRDRGRDKEERGDRDLKEKDRRDSGRDRDRDRDKDKEKSREKDRTRERETRDIERDSERNREVRDKDREKDRGGEADKRERERDRERDSKRSRRDSSQDRRHSSPDRRRDVKDNSSRDEKYDRDEPAKSQGLQDVKEEEKEALVVEVKVEEVASVKEEPVKEEEKSARIEPLSLEELLKKKKQLEEEAAKPKFMSKKEREALALQRRELDVALQQKRSSSSTGSSSALGRLGAMNGSSAVLSSAVPSGLDLLRKVQGIVSGAPAAAAPGTGAMLPPPPPLPSSSDRERDRERDRDRDRDRSGRDRERDARDRGRDTRDKDRDPRDRRNAGNGDDRKQVNADREKEKELELIKQQYLGGEKQKKRIMKPSDKFKFNFDWDAGEDTSRDLNPLYNQTHEAALLFGRGMRAGIDRREQKKQLVNLERDALRRARAAAGIEETTETRRQERERERIADMYDGFDMRVEKHWTEKDLKDMTERDWRIFREDFNIAYRGSTDILPMRKWEEGGIPKELLEAIDRVGYKKPSPIQMAAIPLGLAGRDVIGIAETGSGKTCAFMIPCLSYIMRQPKMDETNCADGPYAVILAPTRELAQQIEEETIKLAQFLGFKTIAVVGGQSIEEQGAKLRRGCEIVIATPGRLLDCLEKHYAVLNQCHYIVLDEADRMIDLGFDPQVTAVMEAMPSSNLKPENEDAVIEKNRLYRTTYMFSATMPPQVERLARKYMRKPVVINIGRAGQATDNVTQRILIVKENEKASRLEQELDMVAEKRAIVFVNTKRQCDNVYGHMESLGHRCTVLHGGKTQDVREESIKGFRDNTFNILIATDVAGRGIDVPDVNLVINYDMPGHIEPYTHRIGRTGRAGKKGVAVTFLTMGDTEVFYDLKKLLEESKTPVPPELARHEASKNKPGSVEGKKRDAIQYAKK</sequence>
<evidence type="ECO:0000259" key="17">
    <source>
        <dbReference type="PROSITE" id="PS51195"/>
    </source>
</evidence>
<dbReference type="PROSITE" id="PS51194">
    <property type="entry name" value="HELICASE_CTER"/>
    <property type="match status" value="1"/>
</dbReference>
<keyword evidence="9" id="KW-0539">Nucleus</keyword>
<evidence type="ECO:0000256" key="13">
    <source>
        <dbReference type="PROSITE-ProRule" id="PRU00552"/>
    </source>
</evidence>
<feature type="region of interest" description="Disordered" evidence="14">
    <location>
        <begin position="241"/>
        <end position="261"/>
    </location>
</feature>
<dbReference type="AlphaFoldDB" id="A0A250XKS0"/>
<comment type="subcellular location">
    <subcellularLocation>
        <location evidence="1">Nucleus</location>
    </subcellularLocation>
</comment>
<evidence type="ECO:0000256" key="12">
    <source>
        <dbReference type="ARBA" id="ARBA00068856"/>
    </source>
</evidence>
<gene>
    <name evidence="18" type="ORF">CEUSTIGMA_g11047.t1</name>
</gene>
<accession>A0A250XKS0</accession>
<evidence type="ECO:0000256" key="4">
    <source>
        <dbReference type="ARBA" id="ARBA00022741"/>
    </source>
</evidence>
<name>A0A250XKS0_9CHLO</name>
<dbReference type="InterPro" id="IPR000629">
    <property type="entry name" value="RNA-helicase_DEAD-box_CS"/>
</dbReference>
<evidence type="ECO:0000256" key="10">
    <source>
        <dbReference type="ARBA" id="ARBA00037954"/>
    </source>
</evidence>
<feature type="short sequence motif" description="Q motif" evidence="13">
    <location>
        <begin position="530"/>
        <end position="558"/>
    </location>
</feature>
<dbReference type="GO" id="GO:0008380">
    <property type="term" value="P:RNA splicing"/>
    <property type="evidence" value="ECO:0007669"/>
    <property type="project" value="UniProtKB-KW"/>
</dbReference>
<evidence type="ECO:0000256" key="7">
    <source>
        <dbReference type="ARBA" id="ARBA00022840"/>
    </source>
</evidence>
<reference evidence="18 19" key="1">
    <citation type="submission" date="2017-08" db="EMBL/GenBank/DDBJ databases">
        <title>Acidophilic green algal genome provides insights into adaptation to an acidic environment.</title>
        <authorList>
            <person name="Hirooka S."/>
            <person name="Hirose Y."/>
            <person name="Kanesaki Y."/>
            <person name="Higuchi S."/>
            <person name="Fujiwara T."/>
            <person name="Onuma R."/>
            <person name="Era A."/>
            <person name="Ohbayashi R."/>
            <person name="Uzuka A."/>
            <person name="Nozaki H."/>
            <person name="Yoshikawa H."/>
            <person name="Miyagishima S.Y."/>
        </authorList>
    </citation>
    <scope>NUCLEOTIDE SEQUENCE [LARGE SCALE GENOMIC DNA]</scope>
    <source>
        <strain evidence="18 19">NIES-2499</strain>
    </source>
</reference>
<comment type="caution">
    <text evidence="18">The sequence shown here is derived from an EMBL/GenBank/DDBJ whole genome shotgun (WGS) entry which is preliminary data.</text>
</comment>
<dbReference type="SUPFAM" id="SSF52540">
    <property type="entry name" value="P-loop containing nucleoside triphosphate hydrolases"/>
    <property type="match status" value="1"/>
</dbReference>
<evidence type="ECO:0000256" key="1">
    <source>
        <dbReference type="ARBA" id="ARBA00004123"/>
    </source>
</evidence>
<evidence type="ECO:0000259" key="16">
    <source>
        <dbReference type="PROSITE" id="PS51194"/>
    </source>
</evidence>
<keyword evidence="5" id="KW-0378">Hydrolase</keyword>
<dbReference type="EMBL" id="BEGY01000103">
    <property type="protein sequence ID" value="GAX83623.1"/>
    <property type="molecule type" value="Genomic_DNA"/>
</dbReference>
<dbReference type="InterPro" id="IPR057479">
    <property type="entry name" value="PRP28/DDX23-like_helical"/>
</dbReference>
<keyword evidence="3" id="KW-0507">mRNA processing</keyword>
<evidence type="ECO:0000256" key="14">
    <source>
        <dbReference type="SAM" id="MobiDB-lite"/>
    </source>
</evidence>
<evidence type="ECO:0000256" key="3">
    <source>
        <dbReference type="ARBA" id="ARBA00022664"/>
    </source>
</evidence>
<dbReference type="GO" id="GO:0003676">
    <property type="term" value="F:nucleic acid binding"/>
    <property type="evidence" value="ECO:0007669"/>
    <property type="project" value="InterPro"/>
</dbReference>
<dbReference type="OrthoDB" id="196131at2759"/>